<gene>
    <name evidence="4" type="ORF">EPI10_022719</name>
</gene>
<proteinExistence type="predicted"/>
<evidence type="ECO:0000259" key="3">
    <source>
        <dbReference type="PROSITE" id="PS50228"/>
    </source>
</evidence>
<dbReference type="Proteomes" id="UP000325315">
    <property type="component" value="Unassembled WGS sequence"/>
</dbReference>
<dbReference type="AlphaFoldDB" id="A0A5B6VS28"/>
<dbReference type="SUPFAM" id="SSF49785">
    <property type="entry name" value="Galactose-binding domain-like"/>
    <property type="match status" value="1"/>
</dbReference>
<dbReference type="OrthoDB" id="968238at2759"/>
<dbReference type="PANTHER" id="PTHR23421">
    <property type="entry name" value="BETA-GALACTOSIDASE RELATED"/>
    <property type="match status" value="1"/>
</dbReference>
<feature type="domain" description="SUEL-type lectin" evidence="3">
    <location>
        <begin position="183"/>
        <end position="267"/>
    </location>
</feature>
<dbReference type="GO" id="GO:0005975">
    <property type="term" value="P:carbohydrate metabolic process"/>
    <property type="evidence" value="ECO:0007669"/>
    <property type="project" value="InterPro"/>
</dbReference>
<accession>A0A5B6VS28</accession>
<keyword evidence="5" id="KW-1185">Reference proteome</keyword>
<keyword evidence="1" id="KW-0378">Hydrolase</keyword>
<evidence type="ECO:0000313" key="5">
    <source>
        <dbReference type="Proteomes" id="UP000325315"/>
    </source>
</evidence>
<dbReference type="EMBL" id="SMMG02000005">
    <property type="protein sequence ID" value="KAA3472219.1"/>
    <property type="molecule type" value="Genomic_DNA"/>
</dbReference>
<dbReference type="InterPro" id="IPR008979">
    <property type="entry name" value="Galactose-bd-like_sf"/>
</dbReference>
<dbReference type="PROSITE" id="PS50228">
    <property type="entry name" value="SUEL_LECTIN"/>
    <property type="match status" value="1"/>
</dbReference>
<protein>
    <submittedName>
        <fullName evidence="4">Beta-galactosidase 15-like</fullName>
    </submittedName>
</protein>
<reference evidence="5" key="1">
    <citation type="journal article" date="2019" name="Plant Biotechnol. J.">
        <title>Genome sequencing of the Australian wild diploid species Gossypium australe highlights disease resistance and delayed gland morphogenesis.</title>
        <authorList>
            <person name="Cai Y."/>
            <person name="Cai X."/>
            <person name="Wang Q."/>
            <person name="Wang P."/>
            <person name="Zhang Y."/>
            <person name="Cai C."/>
            <person name="Xu Y."/>
            <person name="Wang K."/>
            <person name="Zhou Z."/>
            <person name="Wang C."/>
            <person name="Geng S."/>
            <person name="Li B."/>
            <person name="Dong Q."/>
            <person name="Hou Y."/>
            <person name="Wang H."/>
            <person name="Ai P."/>
            <person name="Liu Z."/>
            <person name="Yi F."/>
            <person name="Sun M."/>
            <person name="An G."/>
            <person name="Cheng J."/>
            <person name="Zhang Y."/>
            <person name="Shi Q."/>
            <person name="Xie Y."/>
            <person name="Shi X."/>
            <person name="Chang Y."/>
            <person name="Huang F."/>
            <person name="Chen Y."/>
            <person name="Hong S."/>
            <person name="Mi L."/>
            <person name="Sun Q."/>
            <person name="Zhang L."/>
            <person name="Zhou B."/>
            <person name="Peng R."/>
            <person name="Zhang X."/>
            <person name="Liu F."/>
        </authorList>
    </citation>
    <scope>NUCLEOTIDE SEQUENCE [LARGE SCALE GENOMIC DNA]</scope>
    <source>
        <strain evidence="5">cv. PA1801</strain>
    </source>
</reference>
<evidence type="ECO:0000256" key="1">
    <source>
        <dbReference type="ARBA" id="ARBA00022801"/>
    </source>
</evidence>
<organism evidence="4 5">
    <name type="scientific">Gossypium australe</name>
    <dbReference type="NCBI Taxonomy" id="47621"/>
    <lineage>
        <taxon>Eukaryota</taxon>
        <taxon>Viridiplantae</taxon>
        <taxon>Streptophyta</taxon>
        <taxon>Embryophyta</taxon>
        <taxon>Tracheophyta</taxon>
        <taxon>Spermatophyta</taxon>
        <taxon>Magnoliopsida</taxon>
        <taxon>eudicotyledons</taxon>
        <taxon>Gunneridae</taxon>
        <taxon>Pentapetalae</taxon>
        <taxon>rosids</taxon>
        <taxon>malvids</taxon>
        <taxon>Malvales</taxon>
        <taxon>Malvaceae</taxon>
        <taxon>Malvoideae</taxon>
        <taxon>Gossypium</taxon>
    </lineage>
</organism>
<dbReference type="GO" id="GO:0030246">
    <property type="term" value="F:carbohydrate binding"/>
    <property type="evidence" value="ECO:0007669"/>
    <property type="project" value="InterPro"/>
</dbReference>
<dbReference type="InterPro" id="IPR043159">
    <property type="entry name" value="Lectin_gal-bd_sf"/>
</dbReference>
<evidence type="ECO:0000256" key="2">
    <source>
        <dbReference type="ARBA" id="ARBA00023295"/>
    </source>
</evidence>
<sequence length="271" mass="30071">MQNYGPMFDMVGAGITSPIELVLSKNVIKDLSSNKWTYKVGLNGISSKFFDIDCASKSSSKWVSDPIPVNRNFTWYKTTFKAPLGNKPVVVDLLGLGKGMAWVNGHSLGRYWPSYIADKKLCKTETCDYRGRYSDSKCVSKYHVPRSFLKDGENTLVLFEEFGGNPSAVQFQTVEIGSICINAHEGKEVILSCQDRPISKIKFASFGSPQGVCGSFDKSEYDSKVDVLSILEKECVGKESCSFKITEDKFGKPSCEIKKLAVEAVCKDFTF</sequence>
<keyword evidence="2" id="KW-0326">Glycosidase</keyword>
<dbReference type="InterPro" id="IPR000922">
    <property type="entry name" value="Lectin_gal-bd_dom"/>
</dbReference>
<name>A0A5B6VS28_9ROSI</name>
<dbReference type="Pfam" id="PF21467">
    <property type="entry name" value="BetaGal_gal-bd"/>
    <property type="match status" value="1"/>
</dbReference>
<dbReference type="InterPro" id="IPR001944">
    <property type="entry name" value="Glycoside_Hdrlase_35"/>
</dbReference>
<evidence type="ECO:0000313" key="4">
    <source>
        <dbReference type="EMBL" id="KAA3472219.1"/>
    </source>
</evidence>
<dbReference type="InterPro" id="IPR048913">
    <property type="entry name" value="BetaGal_gal-bd"/>
</dbReference>
<dbReference type="Gene3D" id="2.60.120.260">
    <property type="entry name" value="Galactose-binding domain-like"/>
    <property type="match status" value="1"/>
</dbReference>
<dbReference type="CDD" id="cd22842">
    <property type="entry name" value="Gal_Rha_Lectin_BGal"/>
    <property type="match status" value="1"/>
</dbReference>
<dbReference type="Gene3D" id="2.60.120.740">
    <property type="match status" value="1"/>
</dbReference>
<dbReference type="PRINTS" id="PR00742">
    <property type="entry name" value="GLHYDRLASE35"/>
</dbReference>
<dbReference type="GO" id="GO:0004565">
    <property type="term" value="F:beta-galactosidase activity"/>
    <property type="evidence" value="ECO:0007669"/>
    <property type="project" value="UniProtKB-ARBA"/>
</dbReference>
<dbReference type="Pfam" id="PF02140">
    <property type="entry name" value="SUEL_Lectin"/>
    <property type="match status" value="1"/>
</dbReference>
<comment type="caution">
    <text evidence="4">The sequence shown here is derived from an EMBL/GenBank/DDBJ whole genome shotgun (WGS) entry which is preliminary data.</text>
</comment>